<organism evidence="1 2">
    <name type="scientific">Artomyces pyxidatus</name>
    <dbReference type="NCBI Taxonomy" id="48021"/>
    <lineage>
        <taxon>Eukaryota</taxon>
        <taxon>Fungi</taxon>
        <taxon>Dikarya</taxon>
        <taxon>Basidiomycota</taxon>
        <taxon>Agaricomycotina</taxon>
        <taxon>Agaricomycetes</taxon>
        <taxon>Russulales</taxon>
        <taxon>Auriscalpiaceae</taxon>
        <taxon>Artomyces</taxon>
    </lineage>
</organism>
<comment type="caution">
    <text evidence="1">The sequence shown here is derived from an EMBL/GenBank/DDBJ whole genome shotgun (WGS) entry which is preliminary data.</text>
</comment>
<reference evidence="1" key="1">
    <citation type="submission" date="2021-03" db="EMBL/GenBank/DDBJ databases">
        <authorList>
            <consortium name="DOE Joint Genome Institute"/>
            <person name="Ahrendt S."/>
            <person name="Looney B.P."/>
            <person name="Miyauchi S."/>
            <person name="Morin E."/>
            <person name="Drula E."/>
            <person name="Courty P.E."/>
            <person name="Chicoki N."/>
            <person name="Fauchery L."/>
            <person name="Kohler A."/>
            <person name="Kuo A."/>
            <person name="Labutti K."/>
            <person name="Pangilinan J."/>
            <person name="Lipzen A."/>
            <person name="Riley R."/>
            <person name="Andreopoulos W."/>
            <person name="He G."/>
            <person name="Johnson J."/>
            <person name="Barry K.W."/>
            <person name="Grigoriev I.V."/>
            <person name="Nagy L."/>
            <person name="Hibbett D."/>
            <person name="Henrissat B."/>
            <person name="Matheny P.B."/>
            <person name="Labbe J."/>
            <person name="Martin F."/>
        </authorList>
    </citation>
    <scope>NUCLEOTIDE SEQUENCE</scope>
    <source>
        <strain evidence="1">HHB10654</strain>
    </source>
</reference>
<dbReference type="Proteomes" id="UP000814140">
    <property type="component" value="Unassembled WGS sequence"/>
</dbReference>
<dbReference type="EMBL" id="MU277234">
    <property type="protein sequence ID" value="KAI0058538.1"/>
    <property type="molecule type" value="Genomic_DNA"/>
</dbReference>
<name>A0ACB8SRR1_9AGAM</name>
<sequence>MTSASSSEAFRHAIRPAISMIMQENVNKNSQVKAGNKGEEFPYYALGDEVLAWYRRYLQNEVGNTGGSTCCPQPTFGMPASKGQSDTRRHPDFALFWVKDAKSSCPMFWIEVKPTIARGNTDSGSDLADLEEITFPRYIRQACEQAFFVFRKYPQKKTQRMFLTQGFIFSLLEFDAPTGEDPPAPASAHPAHYDAHPTTSRKRQRTDSDDDIEIILPKPRALYFMEEMLTEDGKGLSGACLQAFVDAVDMEYFGITLDPSSPFKLNNPDSHRPSAETLERAQEVINEAYDGIFKGDMEAAAVMTEEVPSPVPQGLGSRAYVPPVNFQTPPQREMRTRNAAAGPRIRSDVDHGRNAAPHSASTVHDNDNPLSLMFARMSVSPPVNTGQGASTRAEFATPPTQVQSEDPFDSSPLTPMSSPASPTSPGSPSAGRLERIKAGRLGSKGT</sequence>
<reference evidence="1" key="2">
    <citation type="journal article" date="2022" name="New Phytol.">
        <title>Evolutionary transition to the ectomycorrhizal habit in the genomes of a hyperdiverse lineage of mushroom-forming fungi.</title>
        <authorList>
            <person name="Looney B."/>
            <person name="Miyauchi S."/>
            <person name="Morin E."/>
            <person name="Drula E."/>
            <person name="Courty P.E."/>
            <person name="Kohler A."/>
            <person name="Kuo A."/>
            <person name="LaButti K."/>
            <person name="Pangilinan J."/>
            <person name="Lipzen A."/>
            <person name="Riley R."/>
            <person name="Andreopoulos W."/>
            <person name="He G."/>
            <person name="Johnson J."/>
            <person name="Nolan M."/>
            <person name="Tritt A."/>
            <person name="Barry K.W."/>
            <person name="Grigoriev I.V."/>
            <person name="Nagy L.G."/>
            <person name="Hibbett D."/>
            <person name="Henrissat B."/>
            <person name="Matheny P.B."/>
            <person name="Labbe J."/>
            <person name="Martin F.M."/>
        </authorList>
    </citation>
    <scope>NUCLEOTIDE SEQUENCE</scope>
    <source>
        <strain evidence="1">HHB10654</strain>
    </source>
</reference>
<keyword evidence="2" id="KW-1185">Reference proteome</keyword>
<gene>
    <name evidence="1" type="ORF">BV25DRAFT_1829984</name>
</gene>
<protein>
    <submittedName>
        <fullName evidence="1">Uncharacterized protein</fullName>
    </submittedName>
</protein>
<evidence type="ECO:0000313" key="2">
    <source>
        <dbReference type="Proteomes" id="UP000814140"/>
    </source>
</evidence>
<evidence type="ECO:0000313" key="1">
    <source>
        <dbReference type="EMBL" id="KAI0058538.1"/>
    </source>
</evidence>
<proteinExistence type="predicted"/>
<accession>A0ACB8SRR1</accession>